<dbReference type="PANTHER" id="PTHR36439">
    <property type="entry name" value="BLL4334 PROTEIN"/>
    <property type="match status" value="1"/>
</dbReference>
<dbReference type="AlphaFoldDB" id="A0A7W7LFZ3"/>
<dbReference type="Gene3D" id="3.30.70.1280">
    <property type="entry name" value="SP0830-like domains"/>
    <property type="match status" value="1"/>
</dbReference>
<dbReference type="EMBL" id="JACHJG010000013">
    <property type="protein sequence ID" value="MBB4889334.1"/>
    <property type="molecule type" value="Genomic_DNA"/>
</dbReference>
<keyword evidence="2" id="KW-1185">Reference proteome</keyword>
<gene>
    <name evidence="1" type="ORF">FHS38_005409</name>
</gene>
<dbReference type="PIRSF" id="PIRSF008502">
    <property type="entry name" value="UCP008502"/>
    <property type="match status" value="1"/>
</dbReference>
<accession>A0A7W7LFZ3</accession>
<dbReference type="Proteomes" id="UP000556436">
    <property type="component" value="Unassembled WGS sequence"/>
</dbReference>
<name>A0A7W7LFZ3_STRNE</name>
<dbReference type="Pfam" id="PF08002">
    <property type="entry name" value="DUF1697"/>
    <property type="match status" value="1"/>
</dbReference>
<dbReference type="PANTHER" id="PTHR36439:SF1">
    <property type="entry name" value="DUF1697 DOMAIN-CONTAINING PROTEIN"/>
    <property type="match status" value="1"/>
</dbReference>
<dbReference type="InterPro" id="IPR012545">
    <property type="entry name" value="DUF1697"/>
</dbReference>
<proteinExistence type="predicted"/>
<organism evidence="1 2">
    <name type="scientific">Streptomyces netropsis</name>
    <name type="common">Streptoverticillium netropsis</name>
    <dbReference type="NCBI Taxonomy" id="55404"/>
    <lineage>
        <taxon>Bacteria</taxon>
        <taxon>Bacillati</taxon>
        <taxon>Actinomycetota</taxon>
        <taxon>Actinomycetes</taxon>
        <taxon>Kitasatosporales</taxon>
        <taxon>Streptomycetaceae</taxon>
        <taxon>Streptomyces</taxon>
    </lineage>
</organism>
<dbReference type="SUPFAM" id="SSF160379">
    <property type="entry name" value="SP0830-like"/>
    <property type="match status" value="1"/>
</dbReference>
<evidence type="ECO:0000313" key="1">
    <source>
        <dbReference type="EMBL" id="MBB4889334.1"/>
    </source>
</evidence>
<comment type="caution">
    <text evidence="1">The sequence shown here is derived from an EMBL/GenBank/DDBJ whole genome shotgun (WGS) entry which is preliminary data.</text>
</comment>
<protein>
    <submittedName>
        <fullName evidence="1">Uncharacterized protein (DUF1697 family)</fullName>
    </submittedName>
</protein>
<dbReference type="RefSeq" id="WP_184737691.1">
    <property type="nucleotide sequence ID" value="NZ_BMRW01000012.1"/>
</dbReference>
<sequence length="185" mass="19856">MTTYVALLRGINVGTKQRVPMQTLRDLLSGLGCGSVRTHLNSGNAVFTHPGSDPDALAAGLEEALARELGLSVRCFVREGVDLRRVVDANPFADRAVDPARFLVVFLSGLSGTARPEAFADLDPGAYAPDEFVLGEREVYLLCPDGIRDSKLAKLLTGRRLGEDGTARNWNTVTRLADMADAVEG</sequence>
<evidence type="ECO:0000313" key="2">
    <source>
        <dbReference type="Proteomes" id="UP000556436"/>
    </source>
</evidence>
<reference evidence="1 2" key="1">
    <citation type="submission" date="2020-08" db="EMBL/GenBank/DDBJ databases">
        <title>Genomic Encyclopedia of Type Strains, Phase III (KMG-III): the genomes of soil and plant-associated and newly described type strains.</title>
        <authorList>
            <person name="Whitman W."/>
        </authorList>
    </citation>
    <scope>NUCLEOTIDE SEQUENCE [LARGE SCALE GENOMIC DNA]</scope>
    <source>
        <strain evidence="1 2">CECT 3265</strain>
    </source>
</reference>